<dbReference type="InterPro" id="IPR018641">
    <property type="entry name" value="Trfase_1_rSAM/seldom-assoc"/>
</dbReference>
<evidence type="ECO:0000313" key="2">
    <source>
        <dbReference type="Proteomes" id="UP000199062"/>
    </source>
</evidence>
<dbReference type="Proteomes" id="UP000199062">
    <property type="component" value="Unassembled WGS sequence"/>
</dbReference>
<evidence type="ECO:0008006" key="3">
    <source>
        <dbReference type="Google" id="ProtNLM"/>
    </source>
</evidence>
<reference evidence="1 2" key="1">
    <citation type="submission" date="2016-10" db="EMBL/GenBank/DDBJ databases">
        <authorList>
            <person name="de Groot N.N."/>
        </authorList>
    </citation>
    <scope>NUCLEOTIDE SEQUENCE [LARGE SCALE GENOMIC DNA]</scope>
    <source>
        <strain evidence="1 2">CGMCC 1.10457</strain>
    </source>
</reference>
<dbReference type="InterPro" id="IPR029044">
    <property type="entry name" value="Nucleotide-diphossugar_trans"/>
</dbReference>
<evidence type="ECO:0000313" key="1">
    <source>
        <dbReference type="EMBL" id="SFS05834.1"/>
    </source>
</evidence>
<dbReference type="EMBL" id="FOZK01000003">
    <property type="protein sequence ID" value="SFS05834.1"/>
    <property type="molecule type" value="Genomic_DNA"/>
</dbReference>
<keyword evidence="2" id="KW-1185">Reference proteome</keyword>
<organism evidence="1 2">
    <name type="scientific">Halomicrobium zhouii</name>
    <dbReference type="NCBI Taxonomy" id="767519"/>
    <lineage>
        <taxon>Archaea</taxon>
        <taxon>Methanobacteriati</taxon>
        <taxon>Methanobacteriota</taxon>
        <taxon>Stenosarchaea group</taxon>
        <taxon>Halobacteria</taxon>
        <taxon>Halobacteriales</taxon>
        <taxon>Haloarculaceae</taxon>
        <taxon>Halomicrobium</taxon>
    </lineage>
</organism>
<dbReference type="PANTHER" id="PTHR36529:SF1">
    <property type="entry name" value="GLYCOSYLTRANSFERASE"/>
    <property type="match status" value="1"/>
</dbReference>
<proteinExistence type="predicted"/>
<sequence length="240" mass="25478">MTTVAVLANPPEEGAVPQSLVDDGVVSEAEAATLYRAMVADVCEAVQSSGAELLVNYRPADQLSVDVEDPEDALRSVVEDELDDTGDIRYEVQVGSTFAARVGNTVTHLLEREEVQTAAAVTPTAAFLGRQHVDSAAMKLRRSEVVLGPTTDGRVYYAGFSEPVDFDGAYDAPAVESLVAAADEATLDADFLPMLPVLESATDLGTALPLLRARADAGLRVPLRTAGVLFDLGFDEPRDR</sequence>
<protein>
    <recommendedName>
        <fullName evidence="3">DUF2064 domain-containing protein</fullName>
    </recommendedName>
</protein>
<dbReference type="Gene3D" id="3.90.550.10">
    <property type="entry name" value="Spore Coat Polysaccharide Biosynthesis Protein SpsA, Chain A"/>
    <property type="match status" value="1"/>
</dbReference>
<gene>
    <name evidence="1" type="ORF">SAMN05216559_2931</name>
</gene>
<name>A0A1I6LQT9_9EURY</name>
<dbReference type="OrthoDB" id="168607at2157"/>
<dbReference type="AlphaFoldDB" id="A0A1I6LQT9"/>
<accession>A0A1I6LQT9</accession>
<dbReference type="RefSeq" id="WP_089817292.1">
    <property type="nucleotide sequence ID" value="NZ_FOZK01000003.1"/>
</dbReference>
<dbReference type="PANTHER" id="PTHR36529">
    <property type="entry name" value="SLL1095 PROTEIN"/>
    <property type="match status" value="1"/>
</dbReference>